<dbReference type="PANTHER" id="PTHR33607:SF2">
    <property type="entry name" value="ENDONUCLEASE-1"/>
    <property type="match status" value="1"/>
</dbReference>
<name>A0A381SAR0_9ZZZZ</name>
<keyword evidence="1" id="KW-0540">Nuclease</keyword>
<sequence length="718" mass="79904">MFHRTIPLLLFISSLPAQEIIGEGLNGQTLLDYVIDNYKTGTTLGYNTARDILYGTIDIQEDDQLSCVYSGYTITLDPDLDPSTDAYNQGINCEHTWPQSMGAGSEPQKSDMHHLYPCKTNVNSSRGNDPYAQIPDEDTDTWYRNDYSQETIPTEFIEEYAEKYNGGQQSFEPREDHKGDASRAMFYFYAMYQGAADTNFWNAQKDVLLDWHYYDLVDEWELNRTWAIAGYQEEQPNPFILDSSLARRIWYMEGGTTDTTGSDTSDHDIVVTEIMQNPSSVGDTEGEWFEIYNNTENETDLGGFIIKDNDTDSHTITGSTIVGPYSYAVLGRNSDYATNGGVTIDYEYSGVNLANGGDEILLIDLSGETVDSVAYDGGPSWPDPNGSSMALLDIALDNNVGGNWVGSDTPYGDGDNGSPGSANFTPSIGTITLDPLQDYMVVHPDSCNVYTISGCDTGYYDLIIENDGYGYLSIDSVLFLQDQDLWDFLDQLPFSIGPSSTDTLHMFYFVDHFLMPDFFVSDTINVYSNDEDNDVLSIGLVHTTVIDVPAYHIPIALSEWGMPQPILDIGGSFTGDTLDTVITITSLGTEILEFDSISDIQAPFYVEATSADLELFDTLDITFRFIPDEQGDFFNLATVISNAEEFYPSSQFMITALGMICYAVYLNEVVSTDCLEQTIIGNDQTCEWDLDLNGRVDVIDLLIANDILNGYDHYDCSD</sequence>
<dbReference type="SUPFAM" id="SSF54060">
    <property type="entry name" value="His-Me finger endonucleases"/>
    <property type="match status" value="1"/>
</dbReference>
<accession>A0A381SAR0</accession>
<reference evidence="4" key="1">
    <citation type="submission" date="2018-05" db="EMBL/GenBank/DDBJ databases">
        <authorList>
            <person name="Lanie J.A."/>
            <person name="Ng W.-L."/>
            <person name="Kazmierczak K.M."/>
            <person name="Andrzejewski T.M."/>
            <person name="Davidsen T.M."/>
            <person name="Wayne K.J."/>
            <person name="Tettelin H."/>
            <person name="Glass J.I."/>
            <person name="Rusch D."/>
            <person name="Podicherti R."/>
            <person name="Tsui H.-C.T."/>
            <person name="Winkler M.E."/>
        </authorList>
    </citation>
    <scope>NUCLEOTIDE SEQUENCE</scope>
</reference>
<dbReference type="SUPFAM" id="SSF74853">
    <property type="entry name" value="Lamin A/C globular tail domain"/>
    <property type="match status" value="1"/>
</dbReference>
<gene>
    <name evidence="4" type="ORF">METZ01_LOCUS54024</name>
</gene>
<dbReference type="InterPro" id="IPR007346">
    <property type="entry name" value="Endonuclease-I"/>
</dbReference>
<dbReference type="Pfam" id="PF00932">
    <property type="entry name" value="LTD"/>
    <property type="match status" value="1"/>
</dbReference>
<protein>
    <recommendedName>
        <fullName evidence="3">LTD domain-containing protein</fullName>
    </recommendedName>
</protein>
<keyword evidence="2" id="KW-0378">Hydrolase</keyword>
<evidence type="ECO:0000256" key="2">
    <source>
        <dbReference type="ARBA" id="ARBA00022801"/>
    </source>
</evidence>
<dbReference type="InterPro" id="IPR001322">
    <property type="entry name" value="Lamin_tail_dom"/>
</dbReference>
<dbReference type="Gene3D" id="2.60.40.1260">
    <property type="entry name" value="Lamin Tail domain"/>
    <property type="match status" value="1"/>
</dbReference>
<dbReference type="Pfam" id="PF04231">
    <property type="entry name" value="Endonuclease_1"/>
    <property type="match status" value="1"/>
</dbReference>
<dbReference type="InterPro" id="IPR044925">
    <property type="entry name" value="His-Me_finger_sf"/>
</dbReference>
<feature type="domain" description="LTD" evidence="3">
    <location>
        <begin position="255"/>
        <end position="377"/>
    </location>
</feature>
<evidence type="ECO:0000259" key="3">
    <source>
        <dbReference type="PROSITE" id="PS51841"/>
    </source>
</evidence>
<dbReference type="InterPro" id="IPR036415">
    <property type="entry name" value="Lamin_tail_dom_sf"/>
</dbReference>
<dbReference type="GO" id="GO:0016787">
    <property type="term" value="F:hydrolase activity"/>
    <property type="evidence" value="ECO:0007669"/>
    <property type="project" value="UniProtKB-KW"/>
</dbReference>
<dbReference type="AlphaFoldDB" id="A0A381SAR0"/>
<dbReference type="EMBL" id="UINC01002877">
    <property type="protein sequence ID" value="SVA01170.1"/>
    <property type="molecule type" value="Genomic_DNA"/>
</dbReference>
<dbReference type="GO" id="GO:0004518">
    <property type="term" value="F:nuclease activity"/>
    <property type="evidence" value="ECO:0007669"/>
    <property type="project" value="UniProtKB-KW"/>
</dbReference>
<evidence type="ECO:0000313" key="4">
    <source>
        <dbReference type="EMBL" id="SVA01170.1"/>
    </source>
</evidence>
<dbReference type="PROSITE" id="PS51841">
    <property type="entry name" value="LTD"/>
    <property type="match status" value="1"/>
</dbReference>
<dbReference type="PANTHER" id="PTHR33607">
    <property type="entry name" value="ENDONUCLEASE-1"/>
    <property type="match status" value="1"/>
</dbReference>
<evidence type="ECO:0000256" key="1">
    <source>
        <dbReference type="ARBA" id="ARBA00022722"/>
    </source>
</evidence>
<proteinExistence type="predicted"/>
<organism evidence="4">
    <name type="scientific">marine metagenome</name>
    <dbReference type="NCBI Taxonomy" id="408172"/>
    <lineage>
        <taxon>unclassified sequences</taxon>
        <taxon>metagenomes</taxon>
        <taxon>ecological metagenomes</taxon>
    </lineage>
</organism>